<dbReference type="EMBL" id="LYPA01000076">
    <property type="protein sequence ID" value="OBR62893.1"/>
    <property type="molecule type" value="Genomic_DNA"/>
</dbReference>
<reference evidence="2 3" key="1">
    <citation type="submission" date="2016-05" db="EMBL/GenBank/DDBJ databases">
        <title>Paenibacillus oryzae. sp. nov., isolated from the rice root.</title>
        <authorList>
            <person name="Zhang J."/>
            <person name="Zhang X."/>
        </authorList>
    </citation>
    <scope>NUCLEOTIDE SEQUENCE [LARGE SCALE GENOMIC DNA]</scope>
    <source>
        <strain evidence="2 3">1DrF-4</strain>
    </source>
</reference>
<proteinExistence type="predicted"/>
<dbReference type="Pfam" id="PF07875">
    <property type="entry name" value="Coat_F"/>
    <property type="match status" value="1"/>
</dbReference>
<dbReference type="STRING" id="1844972.A7K91_09185"/>
<evidence type="ECO:0000313" key="3">
    <source>
        <dbReference type="Proteomes" id="UP000092024"/>
    </source>
</evidence>
<dbReference type="OrthoDB" id="2382401at2"/>
<keyword evidence="3" id="KW-1185">Reference proteome</keyword>
<gene>
    <name evidence="2" type="ORF">A7K91_09185</name>
</gene>
<keyword evidence="2" id="KW-0946">Virion</keyword>
<dbReference type="Gene3D" id="1.20.1260.10">
    <property type="match status" value="1"/>
</dbReference>
<comment type="caution">
    <text evidence="2">The sequence shown here is derived from an EMBL/GenBank/DDBJ whole genome shotgun (WGS) entry which is preliminary data.</text>
</comment>
<dbReference type="AlphaFoldDB" id="A0A1A5YBD3"/>
<protein>
    <submittedName>
        <fullName evidence="2">Coat protein F</fullName>
    </submittedName>
</protein>
<dbReference type="InterPro" id="IPR012347">
    <property type="entry name" value="Ferritin-like"/>
</dbReference>
<dbReference type="InterPro" id="IPR012851">
    <property type="entry name" value="Spore_coat_CotF-like"/>
</dbReference>
<keyword evidence="2" id="KW-0167">Capsid protein</keyword>
<evidence type="ECO:0000313" key="2">
    <source>
        <dbReference type="EMBL" id="OBR62893.1"/>
    </source>
</evidence>
<evidence type="ECO:0000256" key="1">
    <source>
        <dbReference type="SAM" id="MobiDB-lite"/>
    </source>
</evidence>
<feature type="compositionally biased region" description="Low complexity" evidence="1">
    <location>
        <begin position="116"/>
        <end position="130"/>
    </location>
</feature>
<sequence>MQQGQHQSLLSEEDLASTILSDLKRVVREYATAATESTCPDIRQLFTKLLNNTLNMQGQLFQVMQQSNMYNTASPALRQELDKQSKQYQQTIQKTKQFLQQKLGNQQNGSFYTPAQQDQQHGNQGQTYYM</sequence>
<organism evidence="2 3">
    <name type="scientific">Paenibacillus oryzae</name>
    <dbReference type="NCBI Taxonomy" id="1844972"/>
    <lineage>
        <taxon>Bacteria</taxon>
        <taxon>Bacillati</taxon>
        <taxon>Bacillota</taxon>
        <taxon>Bacilli</taxon>
        <taxon>Bacillales</taxon>
        <taxon>Paenibacillaceae</taxon>
        <taxon>Paenibacillus</taxon>
    </lineage>
</organism>
<feature type="region of interest" description="Disordered" evidence="1">
    <location>
        <begin position="109"/>
        <end position="130"/>
    </location>
</feature>
<name>A0A1A5YBD3_9BACL</name>
<accession>A0A1A5YBD3</accession>
<dbReference type="RefSeq" id="WP_068686776.1">
    <property type="nucleotide sequence ID" value="NZ_LYPA01000076.1"/>
</dbReference>
<dbReference type="Proteomes" id="UP000092024">
    <property type="component" value="Unassembled WGS sequence"/>
</dbReference>